<dbReference type="InterPro" id="IPR010845">
    <property type="entry name" value="FlaF"/>
</dbReference>
<gene>
    <name evidence="1" type="ORF">ACFOD4_15920</name>
</gene>
<dbReference type="Proteomes" id="UP001595593">
    <property type="component" value="Unassembled WGS sequence"/>
</dbReference>
<keyword evidence="2" id="KW-1185">Reference proteome</keyword>
<dbReference type="EMBL" id="JBHRTN010000018">
    <property type="protein sequence ID" value="MFC3126551.1"/>
    <property type="molecule type" value="Genomic_DNA"/>
</dbReference>
<keyword evidence="1" id="KW-0966">Cell projection</keyword>
<keyword evidence="1" id="KW-0282">Flagellum</keyword>
<dbReference type="RefSeq" id="WP_379597949.1">
    <property type="nucleotide sequence ID" value="NZ_JBHRTN010000018.1"/>
</dbReference>
<comment type="caution">
    <text evidence="1">The sequence shown here is derived from an EMBL/GenBank/DDBJ whole genome shotgun (WGS) entry which is preliminary data.</text>
</comment>
<evidence type="ECO:0000313" key="2">
    <source>
        <dbReference type="Proteomes" id="UP001595593"/>
    </source>
</evidence>
<proteinExistence type="predicted"/>
<organism evidence="1 2">
    <name type="scientific">Teichococcus globiformis</name>
    <dbReference type="NCBI Taxonomy" id="2307229"/>
    <lineage>
        <taxon>Bacteria</taxon>
        <taxon>Pseudomonadati</taxon>
        <taxon>Pseudomonadota</taxon>
        <taxon>Alphaproteobacteria</taxon>
        <taxon>Acetobacterales</taxon>
        <taxon>Roseomonadaceae</taxon>
        <taxon>Roseomonas</taxon>
    </lineage>
</organism>
<evidence type="ECO:0000313" key="1">
    <source>
        <dbReference type="EMBL" id="MFC3126551.1"/>
    </source>
</evidence>
<accession>A0ABV7G7D4</accession>
<sequence>MTTHPALQATVQGLRAAEAGAFRRALTLLEMARADGRPMARAEAVMVTGLLWDAVLASAAGPNSLLPAELREGLASLARSVLEEVGRPKPDLDFLILVNGEILAGLATYH</sequence>
<keyword evidence="1" id="KW-0969">Cilium</keyword>
<dbReference type="Pfam" id="PF07309">
    <property type="entry name" value="FlaF"/>
    <property type="match status" value="1"/>
</dbReference>
<reference evidence="2" key="1">
    <citation type="journal article" date="2019" name="Int. J. Syst. Evol. Microbiol.">
        <title>The Global Catalogue of Microorganisms (GCM) 10K type strain sequencing project: providing services to taxonomists for standard genome sequencing and annotation.</title>
        <authorList>
            <consortium name="The Broad Institute Genomics Platform"/>
            <consortium name="The Broad Institute Genome Sequencing Center for Infectious Disease"/>
            <person name="Wu L."/>
            <person name="Ma J."/>
        </authorList>
    </citation>
    <scope>NUCLEOTIDE SEQUENCE [LARGE SCALE GENOMIC DNA]</scope>
    <source>
        <strain evidence="2">KCTC 52094</strain>
    </source>
</reference>
<protein>
    <submittedName>
        <fullName evidence="1">Flagellar biosynthesis regulator FlaF</fullName>
    </submittedName>
</protein>
<name>A0ABV7G7D4_9PROT</name>